<dbReference type="RefSeq" id="WP_200267335.1">
    <property type="nucleotide sequence ID" value="NZ_JAENHN010000023.1"/>
</dbReference>
<gene>
    <name evidence="2" type="ORF">JHL18_06545</name>
</gene>
<protein>
    <recommendedName>
        <fullName evidence="4">DUF3784 domain-containing protein</fullName>
    </recommendedName>
</protein>
<keyword evidence="1" id="KW-0472">Membrane</keyword>
<feature type="transmembrane region" description="Helical" evidence="1">
    <location>
        <begin position="74"/>
        <end position="91"/>
    </location>
</feature>
<evidence type="ECO:0000256" key="1">
    <source>
        <dbReference type="SAM" id="Phobius"/>
    </source>
</evidence>
<evidence type="ECO:0000313" key="3">
    <source>
        <dbReference type="Proteomes" id="UP000596739"/>
    </source>
</evidence>
<proteinExistence type="predicted"/>
<organism evidence="2 3">
    <name type="scientific">Clostridium yunnanense</name>
    <dbReference type="NCBI Taxonomy" id="2800325"/>
    <lineage>
        <taxon>Bacteria</taxon>
        <taxon>Bacillati</taxon>
        <taxon>Bacillota</taxon>
        <taxon>Clostridia</taxon>
        <taxon>Eubacteriales</taxon>
        <taxon>Clostridiaceae</taxon>
        <taxon>Clostridium</taxon>
    </lineage>
</organism>
<keyword evidence="1" id="KW-1133">Transmembrane helix</keyword>
<keyword evidence="1" id="KW-0812">Transmembrane</keyword>
<keyword evidence="3" id="KW-1185">Reference proteome</keyword>
<accession>A0ABS1ELQ2</accession>
<evidence type="ECO:0000313" key="2">
    <source>
        <dbReference type="EMBL" id="MBK1810290.1"/>
    </source>
</evidence>
<dbReference type="Proteomes" id="UP000596739">
    <property type="component" value="Unassembled WGS sequence"/>
</dbReference>
<evidence type="ECO:0008006" key="4">
    <source>
        <dbReference type="Google" id="ProtNLM"/>
    </source>
</evidence>
<name>A0ABS1ELQ2_9CLOT</name>
<reference evidence="3" key="1">
    <citation type="submission" date="2021-01" db="EMBL/GenBank/DDBJ databases">
        <title>Genome public.</title>
        <authorList>
            <person name="Liu C."/>
            <person name="Sun Q."/>
        </authorList>
    </citation>
    <scope>NUCLEOTIDE SEQUENCE [LARGE SCALE GENOMIC DNA]</scope>
    <source>
        <strain evidence="3">YIM B02505</strain>
    </source>
</reference>
<comment type="caution">
    <text evidence="2">The sequence shown here is derived from an EMBL/GenBank/DDBJ whole genome shotgun (WGS) entry which is preliminary data.</text>
</comment>
<feature type="transmembrane region" description="Helical" evidence="1">
    <location>
        <begin position="46"/>
        <end position="68"/>
    </location>
</feature>
<sequence length="99" mass="11027">MKLTTIIIEIASIVYIIFGVLVLFSKGLRKNVERSNAKDINGYIAFNGKFNLILGIIGVVIGGLDYFLPSLTKVWIGVFLVIMIFSSVIQGKMSKRFIK</sequence>
<dbReference type="EMBL" id="JAENHN010000023">
    <property type="protein sequence ID" value="MBK1810290.1"/>
    <property type="molecule type" value="Genomic_DNA"/>
</dbReference>
<feature type="transmembrane region" description="Helical" evidence="1">
    <location>
        <begin position="6"/>
        <end position="25"/>
    </location>
</feature>